<feature type="transmembrane region" description="Helical" evidence="1">
    <location>
        <begin position="172"/>
        <end position="192"/>
    </location>
</feature>
<evidence type="ECO:0000256" key="1">
    <source>
        <dbReference type="SAM" id="Phobius"/>
    </source>
</evidence>
<evidence type="ECO:0000313" key="3">
    <source>
        <dbReference type="Proteomes" id="UP000242712"/>
    </source>
</evidence>
<accession>A0A2K4FCP3</accession>
<keyword evidence="1" id="KW-1133">Transmembrane helix</keyword>
<dbReference type="GeneID" id="98298413"/>
<feature type="transmembrane region" description="Helical" evidence="1">
    <location>
        <begin position="94"/>
        <end position="113"/>
    </location>
</feature>
<reference evidence="2 3" key="1">
    <citation type="submission" date="2017-08" db="EMBL/GenBank/DDBJ databases">
        <title>Draft genome sequences of 64 type strains of genus Staph aureus.</title>
        <authorList>
            <person name="Cole K."/>
            <person name="Golubchik T."/>
            <person name="Russell J."/>
            <person name="Foster D."/>
            <person name="Llewelyn M."/>
            <person name="Wilson D."/>
            <person name="Crook D."/>
            <person name="Paul J."/>
        </authorList>
    </citation>
    <scope>NUCLEOTIDE SEQUENCE [LARGE SCALE GENOMIC DNA]</scope>
    <source>
        <strain evidence="2 3">DSM 29875</strain>
    </source>
</reference>
<feature type="transmembrane region" description="Helical" evidence="1">
    <location>
        <begin position="119"/>
        <end position="140"/>
    </location>
</feature>
<name>A0A2K4FCP3_9STAP</name>
<dbReference type="Pfam" id="PF04276">
    <property type="entry name" value="DUF443"/>
    <property type="match status" value="1"/>
</dbReference>
<keyword evidence="1" id="KW-0472">Membrane</keyword>
<dbReference type="AlphaFoldDB" id="A0A2K4FCP3"/>
<dbReference type="EMBL" id="PPPX01000011">
    <property type="protein sequence ID" value="POA09036.1"/>
    <property type="molecule type" value="Genomic_DNA"/>
</dbReference>
<dbReference type="RefSeq" id="WP_103371973.1">
    <property type="nucleotide sequence ID" value="NZ_PPPX01000011.1"/>
</dbReference>
<keyword evidence="3" id="KW-1185">Reference proteome</keyword>
<proteinExistence type="predicted"/>
<dbReference type="InterPro" id="IPR005915">
    <property type="entry name" value="Tandem_5TM"/>
</dbReference>
<feature type="transmembrane region" description="Helical" evidence="1">
    <location>
        <begin position="198"/>
        <end position="218"/>
    </location>
</feature>
<gene>
    <name evidence="2" type="ORF">CD039_08625</name>
</gene>
<organism evidence="2 3">
    <name type="scientific">Staphylococcus argensis</name>
    <dbReference type="NCBI Taxonomy" id="1607738"/>
    <lineage>
        <taxon>Bacteria</taxon>
        <taxon>Bacillati</taxon>
        <taxon>Bacillota</taxon>
        <taxon>Bacilli</taxon>
        <taxon>Bacillales</taxon>
        <taxon>Staphylococcaceae</taxon>
        <taxon>Staphylococcus</taxon>
    </lineage>
</organism>
<keyword evidence="1" id="KW-0812">Transmembrane</keyword>
<comment type="caution">
    <text evidence="2">The sequence shown here is derived from an EMBL/GenBank/DDBJ whole genome shotgun (WGS) entry which is preliminary data.</text>
</comment>
<dbReference type="OrthoDB" id="2414413at2"/>
<dbReference type="NCBIfam" id="TIGR01218">
    <property type="entry name" value="Gpos_tandem_5TM"/>
    <property type="match status" value="1"/>
</dbReference>
<evidence type="ECO:0008006" key="4">
    <source>
        <dbReference type="Google" id="ProtNLM"/>
    </source>
</evidence>
<dbReference type="Proteomes" id="UP000242712">
    <property type="component" value="Unassembled WGS sequence"/>
</dbReference>
<evidence type="ECO:0000313" key="2">
    <source>
        <dbReference type="EMBL" id="POA09036.1"/>
    </source>
</evidence>
<protein>
    <recommendedName>
        <fullName evidence="4">DUF443 domain-containing protein</fullName>
    </recommendedName>
</protein>
<sequence>MIYYKYLYYERGSGIIEKIIIDAIEKNSKYKITHYDNRHFLIDLNRNKFTFVFPLLNYFSRPQLIEIDNEEVRKIKTAYISEEYKEKMDTATSWGTGIGLFIVFLTRSVVDYIDFPTNVFLNVFFLLISIIPLLILKGVIDRRKKNKFNIKIQEEIGRAFILPNPKEMSKNISLNVFSTFIFIALSIGTLTIKEYSVIYIFGIMLFFSFILFQNVMLYNKTTIEGKISSIKRNQ</sequence>